<protein>
    <recommendedName>
        <fullName evidence="8">ComX pheromone</fullName>
    </recommendedName>
    <alternativeName>
        <fullName evidence="9">Competence pheromone</fullName>
    </alternativeName>
</protein>
<keyword evidence="6" id="KW-0636">Prenylation</keyword>
<evidence type="ECO:0000256" key="9">
    <source>
        <dbReference type="ARBA" id="ARBA00030321"/>
    </source>
</evidence>
<dbReference type="InterPro" id="IPR009233">
    <property type="entry name" value="Competence_ComX_Bacillus"/>
</dbReference>
<sequence>MQEIVNFLIENPDVLEKVVNGQASLLGVDLDDVLGVIEGILGSSSLKNLFWV</sequence>
<keyword evidence="4" id="KW-0178">Competence</keyword>
<gene>
    <name evidence="10" type="primary">comX</name>
    <name evidence="10" type="ORF">I7822_03820</name>
</gene>
<organism evidence="10 11">
    <name type="scientific">Metabacillus bambusae</name>
    <dbReference type="NCBI Taxonomy" id="2795218"/>
    <lineage>
        <taxon>Bacteria</taxon>
        <taxon>Bacillati</taxon>
        <taxon>Bacillota</taxon>
        <taxon>Bacilli</taxon>
        <taxon>Bacillales</taxon>
        <taxon>Bacillaceae</taxon>
        <taxon>Metabacillus</taxon>
    </lineage>
</organism>
<evidence type="ECO:0000256" key="8">
    <source>
        <dbReference type="ARBA" id="ARBA00029545"/>
    </source>
</evidence>
<evidence type="ECO:0000256" key="7">
    <source>
        <dbReference type="ARBA" id="ARBA00029483"/>
    </source>
</evidence>
<comment type="subcellular location">
    <subcellularLocation>
        <location evidence="1">Secreted</location>
    </subcellularLocation>
</comment>
<evidence type="ECO:0000256" key="2">
    <source>
        <dbReference type="ARBA" id="ARBA00022525"/>
    </source>
</evidence>
<dbReference type="RefSeq" id="WP_207975447.1">
    <property type="nucleotide sequence ID" value="NZ_JAGDEL010000002.1"/>
</dbReference>
<comment type="caution">
    <text evidence="10">The sequence shown here is derived from an EMBL/GenBank/DDBJ whole genome shotgun (WGS) entry which is preliminary data.</text>
</comment>
<evidence type="ECO:0000256" key="6">
    <source>
        <dbReference type="ARBA" id="ARBA00023289"/>
    </source>
</evidence>
<evidence type="ECO:0000313" key="10">
    <source>
        <dbReference type="EMBL" id="MBO1510818.1"/>
    </source>
</evidence>
<evidence type="ECO:0000256" key="3">
    <source>
        <dbReference type="ARBA" id="ARBA00023044"/>
    </source>
</evidence>
<evidence type="ECO:0000256" key="1">
    <source>
        <dbReference type="ARBA" id="ARBA00004613"/>
    </source>
</evidence>
<dbReference type="Proteomes" id="UP000663981">
    <property type="component" value="Unassembled WGS sequence"/>
</dbReference>
<keyword evidence="3" id="KW-0588">Pheromone</keyword>
<keyword evidence="2" id="KW-0964">Secreted</keyword>
<reference evidence="10 11" key="1">
    <citation type="submission" date="2021-03" db="EMBL/GenBank/DDBJ databases">
        <title>Whole genome sequence of Metabacillus bambusae BG109.</title>
        <authorList>
            <person name="Jeong J.W."/>
        </authorList>
    </citation>
    <scope>NUCLEOTIDE SEQUENCE [LARGE SCALE GENOMIC DNA]</scope>
    <source>
        <strain evidence="10 11">BG109</strain>
    </source>
</reference>
<comment type="subunit">
    <text evidence="7">Interacts directly with the sensor histidine kinase ComP and stimulates its activity.</text>
</comment>
<accession>A0ABS3MYP5</accession>
<dbReference type="Pfam" id="PF05952">
    <property type="entry name" value="ComX"/>
    <property type="match status" value="1"/>
</dbReference>
<keyword evidence="5" id="KW-0449">Lipoprotein</keyword>
<keyword evidence="11" id="KW-1185">Reference proteome</keyword>
<dbReference type="EMBL" id="JAGDEL010000002">
    <property type="protein sequence ID" value="MBO1510818.1"/>
    <property type="molecule type" value="Genomic_DNA"/>
</dbReference>
<proteinExistence type="predicted"/>
<name>A0ABS3MYP5_9BACI</name>
<evidence type="ECO:0000256" key="4">
    <source>
        <dbReference type="ARBA" id="ARBA00023287"/>
    </source>
</evidence>
<evidence type="ECO:0000256" key="5">
    <source>
        <dbReference type="ARBA" id="ARBA00023288"/>
    </source>
</evidence>
<evidence type="ECO:0000313" key="11">
    <source>
        <dbReference type="Proteomes" id="UP000663981"/>
    </source>
</evidence>